<keyword evidence="1" id="KW-0732">Signal</keyword>
<feature type="chain" id="PRO_5045120822" evidence="1">
    <location>
        <begin position="22"/>
        <end position="318"/>
    </location>
</feature>
<dbReference type="EMBL" id="CAXLJM020000041">
    <property type="protein sequence ID" value="CAL8109616.1"/>
    <property type="molecule type" value="Genomic_DNA"/>
</dbReference>
<evidence type="ECO:0000313" key="2">
    <source>
        <dbReference type="EMBL" id="CAL8109616.1"/>
    </source>
</evidence>
<feature type="signal peptide" evidence="1">
    <location>
        <begin position="1"/>
        <end position="21"/>
    </location>
</feature>
<proteinExistence type="predicted"/>
<accession>A0ABP1QNT2</accession>
<name>A0ABP1QNT2_9HEXA</name>
<comment type="caution">
    <text evidence="2">The sequence shown here is derived from an EMBL/GenBank/DDBJ whole genome shotgun (WGS) entry which is preliminary data.</text>
</comment>
<organism evidence="2 3">
    <name type="scientific">Orchesella dallaii</name>
    <dbReference type="NCBI Taxonomy" id="48710"/>
    <lineage>
        <taxon>Eukaryota</taxon>
        <taxon>Metazoa</taxon>
        <taxon>Ecdysozoa</taxon>
        <taxon>Arthropoda</taxon>
        <taxon>Hexapoda</taxon>
        <taxon>Collembola</taxon>
        <taxon>Entomobryomorpha</taxon>
        <taxon>Entomobryoidea</taxon>
        <taxon>Orchesellidae</taxon>
        <taxon>Orchesellinae</taxon>
        <taxon>Orchesella</taxon>
    </lineage>
</organism>
<evidence type="ECO:0000313" key="3">
    <source>
        <dbReference type="Proteomes" id="UP001642540"/>
    </source>
</evidence>
<gene>
    <name evidence="2" type="ORF">ODALV1_LOCUS13530</name>
</gene>
<dbReference type="Proteomes" id="UP001642540">
    <property type="component" value="Unassembled WGS sequence"/>
</dbReference>
<protein>
    <submittedName>
        <fullName evidence="2">Uncharacterized protein</fullName>
    </submittedName>
</protein>
<sequence>MANLRNLTFIVLLFFIGWTNANVFKLTSNSKPMKEMQGRSSDNDPIEKLFNEYYSLQESFFSEAKELAKAGASAAESCQMCNQVEGDMNTCIADCITKQIGSYQNLAENIADTVKSVFCKPLGMKMDKYFIGKEAKDNLMWRDYKMFANRLLRQQKSSVPLQNLVESWISNVNLLDESPMHIFSKIKTQIADLFTDNDMKMANPNMFASKCNSMDLSTGIATLVGAGKQKSYVMDVLLRGLHSVKSSLFYSFGPANPFGSFLEGLNTMVGTNCDLIAYAMDESSTNKCDSLGQFPNFQFPYARSMLHMAPKCAEEMAV</sequence>
<reference evidence="2 3" key="1">
    <citation type="submission" date="2024-08" db="EMBL/GenBank/DDBJ databases">
        <authorList>
            <person name="Cucini C."/>
            <person name="Frati F."/>
        </authorList>
    </citation>
    <scope>NUCLEOTIDE SEQUENCE [LARGE SCALE GENOMIC DNA]</scope>
</reference>
<evidence type="ECO:0000256" key="1">
    <source>
        <dbReference type="SAM" id="SignalP"/>
    </source>
</evidence>
<keyword evidence="3" id="KW-1185">Reference proteome</keyword>